<organism evidence="3">
    <name type="scientific">Hemiselmis andersenii</name>
    <name type="common">Cryptophyte alga</name>
    <dbReference type="NCBI Taxonomy" id="464988"/>
    <lineage>
        <taxon>Eukaryota</taxon>
        <taxon>Cryptophyceae</taxon>
        <taxon>Cryptomonadales</taxon>
        <taxon>Hemiselmidaceae</taxon>
        <taxon>Hemiselmis</taxon>
    </lineage>
</organism>
<proteinExistence type="predicted"/>
<gene>
    <name evidence="3" type="ORF">HAND1043_LOCUS2459</name>
</gene>
<sequence>MAYLYDDNDDTVDSTEADATETSDPNTGRRKKGTISLKDFVLAFAEALVGSDIELEDAIEHRSIYYRRLGRLFGIEKTHQRFRWNKFWLTFFSDTLAFVAFPMCKVLELIAEYRPSSRLPVLNDILTEAQWLPVPYTSFNAFHTYLFKLWAPALWSVVAFFFFFPKGSDRGLLGTDEVLQPLCLYALIGTYISTISGYEHYRIVLRRLNQALSRESQQDELHAIFAFRAHTPEGHAVEQMGCIADILYSTSYKRITTNAAALVGLVHALMPTIYRAYYVKEEPAVARDPFDVSNWYFWVTGGHTLWHALVAVPATLTSGYLTYRLIFITSMCFYNDLAFFHKLVLFRASTTAESYLRTRSRWMKEQRKRPDLKRRDFMRFLNLQRHDDLLLWVRIRHLLVETHSGFKSNQGDIIVAYMLLTVVFFSVFLFLNSNSTAYAVFCMRARVEVVVFTLWLIGIVNLKLSIHALRKSDVGFLHREHYQASLQEAAAATNNWSQTSLTRTQLEHATAQKVAKENLLSNFGILRSGSGSGGSGGEIFSMEDVGGEGSSPPTSSIYPAMPRTAYSQVEEEPSLSSVTDVQLLLERTARYIEMFDRPPRLLSFTVSIQFLRYIFLPLLSPIFAAIRNATFASLGPKDDRHDHHHHHHHHHRRY</sequence>
<feature type="transmembrane region" description="Helical" evidence="2">
    <location>
        <begin position="437"/>
        <end position="462"/>
    </location>
</feature>
<feature type="transmembrane region" description="Helical" evidence="2">
    <location>
        <begin position="413"/>
        <end position="431"/>
    </location>
</feature>
<feature type="region of interest" description="Disordered" evidence="1">
    <location>
        <begin position="1"/>
        <end position="30"/>
    </location>
</feature>
<feature type="compositionally biased region" description="Acidic residues" evidence="1">
    <location>
        <begin position="1"/>
        <end position="21"/>
    </location>
</feature>
<keyword evidence="2" id="KW-0812">Transmembrane</keyword>
<accession>A0A7S0THZ0</accession>
<dbReference type="AlphaFoldDB" id="A0A7S0THZ0"/>
<feature type="transmembrane region" description="Helical" evidence="2">
    <location>
        <begin position="145"/>
        <end position="164"/>
    </location>
</feature>
<keyword evidence="2" id="KW-1133">Transmembrane helix</keyword>
<dbReference type="EMBL" id="HBFK01004014">
    <property type="protein sequence ID" value="CAD8735968.1"/>
    <property type="molecule type" value="Transcribed_RNA"/>
</dbReference>
<keyword evidence="2" id="KW-0472">Membrane</keyword>
<feature type="transmembrane region" description="Helical" evidence="2">
    <location>
        <begin position="259"/>
        <end position="277"/>
    </location>
</feature>
<protein>
    <submittedName>
        <fullName evidence="3">Uncharacterized protein</fullName>
    </submittedName>
</protein>
<evidence type="ECO:0000256" key="2">
    <source>
        <dbReference type="SAM" id="Phobius"/>
    </source>
</evidence>
<evidence type="ECO:0000256" key="1">
    <source>
        <dbReference type="SAM" id="MobiDB-lite"/>
    </source>
</evidence>
<reference evidence="3" key="1">
    <citation type="submission" date="2021-01" db="EMBL/GenBank/DDBJ databases">
        <authorList>
            <person name="Corre E."/>
            <person name="Pelletier E."/>
            <person name="Niang G."/>
            <person name="Scheremetjew M."/>
            <person name="Finn R."/>
            <person name="Kale V."/>
            <person name="Holt S."/>
            <person name="Cochrane G."/>
            <person name="Meng A."/>
            <person name="Brown T."/>
            <person name="Cohen L."/>
        </authorList>
    </citation>
    <scope>NUCLEOTIDE SEQUENCE</scope>
    <source>
        <strain evidence="3">CCMP441</strain>
    </source>
</reference>
<evidence type="ECO:0000313" key="3">
    <source>
        <dbReference type="EMBL" id="CAD8735968.1"/>
    </source>
</evidence>
<feature type="transmembrane region" description="Helical" evidence="2">
    <location>
        <begin position="297"/>
        <end position="321"/>
    </location>
</feature>
<name>A0A7S0THZ0_HEMAN</name>